<reference evidence="3" key="1">
    <citation type="journal article" date="2011" name="Nature">
        <title>Genome sequence and analysis of the tuber crop potato.</title>
        <authorList>
            <consortium name="The Potato Genome Sequencing Consortium"/>
        </authorList>
    </citation>
    <scope>NUCLEOTIDE SEQUENCE [LARGE SCALE GENOMIC DNA]</scope>
    <source>
        <strain evidence="3">cv. DM1-3 516 R44</strain>
    </source>
</reference>
<dbReference type="InParanoid" id="M1DE73"/>
<dbReference type="AlphaFoldDB" id="M1DE73"/>
<sequence length="126" mass="14535">MRKSDSKPFQELNKFSSVPTPKSKDSSVRFATSFYPIQHARYLISIDTYFAQHSFMMWVQVFNIQITCRSVPDQHSATSVIMPPRRDYPWNVNARIANAIPLVPNHEVSNAEFWNAIQLLAQSMTN</sequence>
<reference evidence="2" key="2">
    <citation type="submission" date="2015-06" db="UniProtKB">
        <authorList>
            <consortium name="EnsemblPlants"/>
        </authorList>
    </citation>
    <scope>IDENTIFICATION</scope>
    <source>
        <strain evidence="2">DM1-3 516 R44</strain>
    </source>
</reference>
<name>M1DE73_SOLTU</name>
<dbReference type="Gramene" id="PGSC0003DMT400087621">
    <property type="protein sequence ID" value="PGSC0003DMT400087621"/>
    <property type="gene ID" value="PGSC0003DMG400037192"/>
</dbReference>
<dbReference type="PaxDb" id="4113-PGSC0003DMT400087621"/>
<dbReference type="Proteomes" id="UP000011115">
    <property type="component" value="Unassembled WGS sequence"/>
</dbReference>
<feature type="region of interest" description="Disordered" evidence="1">
    <location>
        <begin position="1"/>
        <end position="27"/>
    </location>
</feature>
<keyword evidence="3" id="KW-1185">Reference proteome</keyword>
<evidence type="ECO:0000256" key="1">
    <source>
        <dbReference type="SAM" id="MobiDB-lite"/>
    </source>
</evidence>
<organism evidence="2 3">
    <name type="scientific">Solanum tuberosum</name>
    <name type="common">Potato</name>
    <dbReference type="NCBI Taxonomy" id="4113"/>
    <lineage>
        <taxon>Eukaryota</taxon>
        <taxon>Viridiplantae</taxon>
        <taxon>Streptophyta</taxon>
        <taxon>Embryophyta</taxon>
        <taxon>Tracheophyta</taxon>
        <taxon>Spermatophyta</taxon>
        <taxon>Magnoliopsida</taxon>
        <taxon>eudicotyledons</taxon>
        <taxon>Gunneridae</taxon>
        <taxon>Pentapetalae</taxon>
        <taxon>asterids</taxon>
        <taxon>lamiids</taxon>
        <taxon>Solanales</taxon>
        <taxon>Solanaceae</taxon>
        <taxon>Solanoideae</taxon>
        <taxon>Solaneae</taxon>
        <taxon>Solanum</taxon>
    </lineage>
</organism>
<accession>M1DE73</accession>
<evidence type="ECO:0000313" key="3">
    <source>
        <dbReference type="Proteomes" id="UP000011115"/>
    </source>
</evidence>
<protein>
    <submittedName>
        <fullName evidence="2">Uncharacterized protein</fullName>
    </submittedName>
</protein>
<dbReference type="HOGENOM" id="CLU_1985521_0_0_1"/>
<evidence type="ECO:0000313" key="2">
    <source>
        <dbReference type="EnsemblPlants" id="PGSC0003DMT400087621"/>
    </source>
</evidence>
<dbReference type="EnsemblPlants" id="PGSC0003DMT400087621">
    <property type="protein sequence ID" value="PGSC0003DMT400087621"/>
    <property type="gene ID" value="PGSC0003DMG400037192"/>
</dbReference>
<proteinExistence type="predicted"/>